<dbReference type="Proteomes" id="UP000722791">
    <property type="component" value="Unassembled WGS sequence"/>
</dbReference>
<keyword evidence="4" id="KW-0812">Transmembrane</keyword>
<dbReference type="PRINTS" id="PR00169">
    <property type="entry name" value="KCHANNEL"/>
</dbReference>
<keyword evidence="3" id="KW-0633">Potassium transport</keyword>
<dbReference type="GO" id="GO:0005249">
    <property type="term" value="F:voltage-gated potassium channel activity"/>
    <property type="evidence" value="ECO:0007669"/>
    <property type="project" value="InterPro"/>
</dbReference>
<dbReference type="InterPro" id="IPR027359">
    <property type="entry name" value="Volt_channel_dom_sf"/>
</dbReference>
<dbReference type="AlphaFoldDB" id="A0A8J4LK03"/>
<keyword evidence="11" id="KW-0407">Ion channel</keyword>
<dbReference type="OrthoDB" id="415460at2759"/>
<dbReference type="Gene3D" id="1.20.120.350">
    <property type="entry name" value="Voltage-gated potassium channels. Chain C"/>
    <property type="match status" value="1"/>
</dbReference>
<keyword evidence="9" id="KW-0406">Ion transport</keyword>
<dbReference type="PANTHER" id="PTHR11537">
    <property type="entry name" value="VOLTAGE-GATED POTASSIUM CHANNEL"/>
    <property type="match status" value="1"/>
</dbReference>
<evidence type="ECO:0000256" key="2">
    <source>
        <dbReference type="ARBA" id="ARBA00022448"/>
    </source>
</evidence>
<evidence type="ECO:0000256" key="6">
    <source>
        <dbReference type="ARBA" id="ARBA00022882"/>
    </source>
</evidence>
<dbReference type="EMBL" id="BNCQ01000007">
    <property type="protein sequence ID" value="GIM00275.1"/>
    <property type="molecule type" value="Genomic_DNA"/>
</dbReference>
<dbReference type="PANTHER" id="PTHR11537:SF254">
    <property type="entry name" value="POTASSIUM VOLTAGE-GATED CHANNEL PROTEIN SHAB"/>
    <property type="match status" value="1"/>
</dbReference>
<evidence type="ECO:0000256" key="10">
    <source>
        <dbReference type="ARBA" id="ARBA00023136"/>
    </source>
</evidence>
<dbReference type="Pfam" id="PF00520">
    <property type="entry name" value="Ion_trans"/>
    <property type="match status" value="1"/>
</dbReference>
<evidence type="ECO:0000256" key="11">
    <source>
        <dbReference type="ARBA" id="ARBA00023303"/>
    </source>
</evidence>
<evidence type="ECO:0000256" key="1">
    <source>
        <dbReference type="ARBA" id="ARBA00004141"/>
    </source>
</evidence>
<keyword evidence="5" id="KW-0631">Potassium channel</keyword>
<keyword evidence="6" id="KW-0851">Voltage-gated channel</keyword>
<dbReference type="GO" id="GO:0001508">
    <property type="term" value="P:action potential"/>
    <property type="evidence" value="ECO:0007669"/>
    <property type="project" value="TreeGrafter"/>
</dbReference>
<evidence type="ECO:0000256" key="8">
    <source>
        <dbReference type="ARBA" id="ARBA00022989"/>
    </source>
</evidence>
<evidence type="ECO:0000313" key="12">
    <source>
        <dbReference type="EMBL" id="GIM00275.1"/>
    </source>
</evidence>
<comment type="subcellular location">
    <subcellularLocation>
        <location evidence="1">Membrane</location>
        <topology evidence="1">Multi-pass membrane protein</topology>
    </subcellularLocation>
</comment>
<dbReference type="FunFam" id="1.20.120.350:FF:000091">
    <property type="entry name" value="Predicted protein"/>
    <property type="match status" value="1"/>
</dbReference>
<protein>
    <submittedName>
        <fullName evidence="12">Uncharacterized protein</fullName>
    </submittedName>
</protein>
<dbReference type="InterPro" id="IPR005821">
    <property type="entry name" value="Ion_trans_dom"/>
</dbReference>
<reference evidence="12" key="1">
    <citation type="journal article" date="2021" name="Proc. Natl. Acad. Sci. U.S.A.">
        <title>Three genomes in the algal genus Volvox reveal the fate of a haploid sex-determining region after a transition to homothallism.</title>
        <authorList>
            <person name="Yamamoto K."/>
            <person name="Hamaji T."/>
            <person name="Kawai-Toyooka H."/>
            <person name="Matsuzaki R."/>
            <person name="Takahashi F."/>
            <person name="Nishimura Y."/>
            <person name="Kawachi M."/>
            <person name="Noguchi H."/>
            <person name="Minakuchi Y."/>
            <person name="Umen J.G."/>
            <person name="Toyoda A."/>
            <person name="Nozaki H."/>
        </authorList>
    </citation>
    <scope>NUCLEOTIDE SEQUENCE</scope>
    <source>
        <strain evidence="12">NIES-3785</strain>
    </source>
</reference>
<name>A0A8J4LK03_9CHLO</name>
<comment type="caution">
    <text evidence="12">The sequence shown here is derived from an EMBL/GenBank/DDBJ whole genome shotgun (WGS) entry which is preliminary data.</text>
</comment>
<evidence type="ECO:0000256" key="7">
    <source>
        <dbReference type="ARBA" id="ARBA00022958"/>
    </source>
</evidence>
<proteinExistence type="predicted"/>
<evidence type="ECO:0000313" key="13">
    <source>
        <dbReference type="Proteomes" id="UP000722791"/>
    </source>
</evidence>
<accession>A0A8J4LK03</accession>
<organism evidence="12 13">
    <name type="scientific">Volvox reticuliferus</name>
    <dbReference type="NCBI Taxonomy" id="1737510"/>
    <lineage>
        <taxon>Eukaryota</taxon>
        <taxon>Viridiplantae</taxon>
        <taxon>Chlorophyta</taxon>
        <taxon>core chlorophytes</taxon>
        <taxon>Chlorophyceae</taxon>
        <taxon>CS clade</taxon>
        <taxon>Chlamydomonadales</taxon>
        <taxon>Volvocaceae</taxon>
        <taxon>Volvox</taxon>
    </lineage>
</organism>
<dbReference type="Gene3D" id="1.10.287.70">
    <property type="match status" value="1"/>
</dbReference>
<dbReference type="InterPro" id="IPR028325">
    <property type="entry name" value="VG_K_chnl"/>
</dbReference>
<keyword evidence="8" id="KW-1133">Transmembrane helix</keyword>
<keyword evidence="7" id="KW-0630">Potassium</keyword>
<dbReference type="GO" id="GO:0008076">
    <property type="term" value="C:voltage-gated potassium channel complex"/>
    <property type="evidence" value="ECO:0007669"/>
    <property type="project" value="InterPro"/>
</dbReference>
<keyword evidence="2" id="KW-0813">Transport</keyword>
<evidence type="ECO:0000256" key="9">
    <source>
        <dbReference type="ARBA" id="ARBA00023065"/>
    </source>
</evidence>
<evidence type="ECO:0000256" key="5">
    <source>
        <dbReference type="ARBA" id="ARBA00022826"/>
    </source>
</evidence>
<evidence type="ECO:0000256" key="3">
    <source>
        <dbReference type="ARBA" id="ARBA00022538"/>
    </source>
</evidence>
<sequence length="569" mass="63127">MSVRDNQFIGGAEVELSQWQLLREKMMACNQKQAPPDAEVNKLLKLIFSDHVLADHPDFVKYFQNERRGKPMEDRLLRKAAAAAAAEQHHYHQQRQRQPKPHPLPAAGRWILHLLYRMLVPYRAWPPRVKLYLLLSCPEYSPLATFIGVLMVGVVVLNTVTFCLESVPSLEGTRTYDKLIIIDYVCLGIFTTEFLLRLLTCNSVRRFACKIMNWIDLAAILPFLVELAVAGPGSQNASKTRIFRIMRLLRVLRLLRASARFRNLQIVVDALASSLDVIGMLGVLLGVLLVVAGTVVYYVEDSLVENTWFDSIPLTIYYMHVTLTTTGYGDYYAQSVWGRFVVGVFMLLCMVTISLPIGVVGGNFSTLWGRYVALRDAINRSMEAWSTRLRLQGLAAKHCAAVDELITTTNNLKAVLEEGSGRDGSGAGGLRALRDKLLELQTSLQQLPATEMESAGQAALQQTITELRRRLEKAEDRFGLLKAVLSLGPRVSSPDVVSSLEGLHAVHQAMATHASEAVRQAARARQQLADLRAMRDVLRAEEAEVYGVHDGSYNGEGEGGGVVGTVALT</sequence>
<keyword evidence="10" id="KW-0472">Membrane</keyword>
<evidence type="ECO:0000256" key="4">
    <source>
        <dbReference type="ARBA" id="ARBA00022692"/>
    </source>
</evidence>
<dbReference type="SUPFAM" id="SSF81324">
    <property type="entry name" value="Voltage-gated potassium channels"/>
    <property type="match status" value="1"/>
</dbReference>
<gene>
    <name evidence="12" type="ORF">Vretimale_5425</name>
</gene>